<dbReference type="RefSeq" id="WP_417924383.1">
    <property type="nucleotide sequence ID" value="NZ_JBHSFS010000029.1"/>
</dbReference>
<name>A0ABV9BV61_9ACTN</name>
<accession>A0ABV9BV61</accession>
<reference evidence="2" key="1">
    <citation type="journal article" date="2019" name="Int. J. Syst. Evol. Microbiol.">
        <title>The Global Catalogue of Microorganisms (GCM) 10K type strain sequencing project: providing services to taxonomists for standard genome sequencing and annotation.</title>
        <authorList>
            <consortium name="The Broad Institute Genomics Platform"/>
            <consortium name="The Broad Institute Genome Sequencing Center for Infectious Disease"/>
            <person name="Wu L."/>
            <person name="Ma J."/>
        </authorList>
    </citation>
    <scope>NUCLEOTIDE SEQUENCE [LARGE SCALE GENOMIC DNA]</scope>
    <source>
        <strain evidence="2">CECT 8064</strain>
    </source>
</reference>
<dbReference type="Proteomes" id="UP001595990">
    <property type="component" value="Unassembled WGS sequence"/>
</dbReference>
<keyword evidence="2" id="KW-1185">Reference proteome</keyword>
<evidence type="ECO:0000313" key="2">
    <source>
        <dbReference type="Proteomes" id="UP001595990"/>
    </source>
</evidence>
<evidence type="ECO:0000313" key="1">
    <source>
        <dbReference type="EMBL" id="MFC4517984.1"/>
    </source>
</evidence>
<dbReference type="EMBL" id="JBHSFS010000029">
    <property type="protein sequence ID" value="MFC4517984.1"/>
    <property type="molecule type" value="Genomic_DNA"/>
</dbReference>
<organism evidence="1 2">
    <name type="scientific">Streptomyces ehimensis</name>
    <dbReference type="NCBI Taxonomy" id="68195"/>
    <lineage>
        <taxon>Bacteria</taxon>
        <taxon>Bacillati</taxon>
        <taxon>Actinomycetota</taxon>
        <taxon>Actinomycetes</taxon>
        <taxon>Kitasatosporales</taxon>
        <taxon>Streptomycetaceae</taxon>
        <taxon>Streptomyces</taxon>
    </lineage>
</organism>
<protein>
    <submittedName>
        <fullName evidence="1">Uncharacterized protein</fullName>
    </submittedName>
</protein>
<sequence length="99" mass="10517">MPEMISVVPASAADPAERYLLARLRRSTTALEVRISVHALACPVVPQDGKVVISSGEWEVREVPAAVVAGRLEEAKQREVAVLTSCQRCGGWPPVSPGG</sequence>
<comment type="caution">
    <text evidence="1">The sequence shown here is derived from an EMBL/GenBank/DDBJ whole genome shotgun (WGS) entry which is preliminary data.</text>
</comment>
<proteinExistence type="predicted"/>
<gene>
    <name evidence="1" type="ORF">ACFPEN_34525</name>
</gene>